<reference evidence="3" key="1">
    <citation type="submission" date="2020-10" db="EMBL/GenBank/DDBJ databases">
        <authorList>
            <person name="Gilroy R."/>
        </authorList>
    </citation>
    <scope>NUCLEOTIDE SEQUENCE</scope>
    <source>
        <strain evidence="3">CHK152-2994</strain>
    </source>
</reference>
<organism evidence="3 4">
    <name type="scientific">Candidatus Scatenecus faecavium</name>
    <dbReference type="NCBI Taxonomy" id="2840915"/>
    <lineage>
        <taxon>Bacteria</taxon>
        <taxon>Candidatus Scatenecus</taxon>
    </lineage>
</organism>
<proteinExistence type="predicted"/>
<dbReference type="EMBL" id="DVJO01000003">
    <property type="protein sequence ID" value="HIS81996.1"/>
    <property type="molecule type" value="Genomic_DNA"/>
</dbReference>
<dbReference type="SUPFAM" id="SSF54523">
    <property type="entry name" value="Pili subunits"/>
    <property type="match status" value="1"/>
</dbReference>
<accession>A0A9D1K307</accession>
<protein>
    <recommendedName>
        <fullName evidence="2">DUF6613 domain-containing protein</fullName>
    </recommendedName>
</protein>
<dbReference type="InterPro" id="IPR046721">
    <property type="entry name" value="DUF6613"/>
</dbReference>
<feature type="transmembrane region" description="Helical" evidence="1">
    <location>
        <begin position="32"/>
        <end position="53"/>
    </location>
</feature>
<evidence type="ECO:0000256" key="1">
    <source>
        <dbReference type="SAM" id="Phobius"/>
    </source>
</evidence>
<keyword evidence="1" id="KW-0812">Transmembrane</keyword>
<dbReference type="AlphaFoldDB" id="A0A9D1K307"/>
<comment type="caution">
    <text evidence="3">The sequence shown here is derived from an EMBL/GenBank/DDBJ whole genome shotgun (WGS) entry which is preliminary data.</text>
</comment>
<feature type="domain" description="DUF6613" evidence="2">
    <location>
        <begin position="56"/>
        <end position="269"/>
    </location>
</feature>
<evidence type="ECO:0000259" key="2">
    <source>
        <dbReference type="Pfam" id="PF20318"/>
    </source>
</evidence>
<keyword evidence="1" id="KW-0472">Membrane</keyword>
<name>A0A9D1K307_9BACT</name>
<keyword evidence="1" id="KW-1133">Transmembrane helix</keyword>
<dbReference type="InterPro" id="IPR045584">
    <property type="entry name" value="Pilin-like"/>
</dbReference>
<gene>
    <name evidence="3" type="ORF">IAD41_00085</name>
</gene>
<reference evidence="3" key="2">
    <citation type="journal article" date="2021" name="PeerJ">
        <title>Extensive microbial diversity within the chicken gut microbiome revealed by metagenomics and culture.</title>
        <authorList>
            <person name="Gilroy R."/>
            <person name="Ravi A."/>
            <person name="Getino M."/>
            <person name="Pursley I."/>
            <person name="Horton D.L."/>
            <person name="Alikhan N.F."/>
            <person name="Baker D."/>
            <person name="Gharbi K."/>
            <person name="Hall N."/>
            <person name="Watson M."/>
            <person name="Adriaenssens E.M."/>
            <person name="Foster-Nyarko E."/>
            <person name="Jarju S."/>
            <person name="Secka A."/>
            <person name="Antonio M."/>
            <person name="Oren A."/>
            <person name="Chaudhuri R.R."/>
            <person name="La Ragione R."/>
            <person name="Hildebrand F."/>
            <person name="Pallen M.J."/>
        </authorList>
    </citation>
    <scope>NUCLEOTIDE SEQUENCE</scope>
    <source>
        <strain evidence="3">CHK152-2994</strain>
    </source>
</reference>
<dbReference type="Proteomes" id="UP000824139">
    <property type="component" value="Unassembled WGS sequence"/>
</dbReference>
<dbReference type="Pfam" id="PF20318">
    <property type="entry name" value="DUF6613"/>
    <property type="match status" value="1"/>
</dbReference>
<evidence type="ECO:0000313" key="3">
    <source>
        <dbReference type="EMBL" id="HIS81996.1"/>
    </source>
</evidence>
<dbReference type="Gene3D" id="3.30.700.10">
    <property type="entry name" value="Glycoprotein, Type 4 Pilin"/>
    <property type="match status" value="1"/>
</dbReference>
<evidence type="ECO:0000313" key="4">
    <source>
        <dbReference type="Proteomes" id="UP000824139"/>
    </source>
</evidence>
<sequence length="270" mass="30571">MNSSPLTVHRLLINETAFSRFISHFSLPQPPAFTMAEVLITLGIIGVICAMTLPNLIGKYQKNQTLTLLKKTYTELNLAASLAVAEYGEREYWDYGSFTAYNVQDFWNTYIIKYLKTMEVKVIRAGEINLQLDPALEYIPGAMGGSGVLKVVLSSGVNLYFWGKSAVLVDLNGRTKPNFPGRDIFIYTLVAPTDKSFQKAENFIPYGWNIWRNPVLGSAWHRNVYVNGAASYADCGCKYRDKDMASTNHNWFCAALILIDNWEMKDDYPW</sequence>